<organism evidence="2 3">
    <name type="scientific">Paenibacillus larvae subsp. pulvifaciens</name>
    <dbReference type="NCBI Taxonomy" id="1477"/>
    <lineage>
        <taxon>Bacteria</taxon>
        <taxon>Bacillati</taxon>
        <taxon>Bacillota</taxon>
        <taxon>Bacilli</taxon>
        <taxon>Bacillales</taxon>
        <taxon>Paenibacillaceae</taxon>
        <taxon>Paenibacillus</taxon>
    </lineage>
</organism>
<dbReference type="Proteomes" id="UP000192727">
    <property type="component" value="Chromosome"/>
</dbReference>
<dbReference type="AlphaFoldDB" id="A0A1V0UQ00"/>
<sequence length="164" mass="17493">MKKFLKSICITMTLAVALSTTALASEAGPNLKATYENSEIERQQSSVEFGQIANTEGGISARSYETMATGESLIYKTPAVTPTLIGTGSTTPKNWKYSTTAQNGLFLFNGGWVGKAIGQKGLGTPGKSSSASSIIYTPGIWRSITNHSVAYSFRIFYAESAKNL</sequence>
<reference evidence="2 3" key="1">
    <citation type="submission" date="2017-03" db="EMBL/GenBank/DDBJ databases">
        <title>Paenibacillus larvae genome sequencing.</title>
        <authorList>
            <person name="Dingman D.W."/>
        </authorList>
    </citation>
    <scope>NUCLEOTIDE SEQUENCE [LARGE SCALE GENOMIC DNA]</scope>
    <source>
        <strain evidence="2 3">SAG 10367</strain>
    </source>
</reference>
<gene>
    <name evidence="2" type="ORF">B7C51_05275</name>
</gene>
<keyword evidence="1" id="KW-0732">Signal</keyword>
<evidence type="ECO:0008006" key="4">
    <source>
        <dbReference type="Google" id="ProtNLM"/>
    </source>
</evidence>
<evidence type="ECO:0000256" key="1">
    <source>
        <dbReference type="SAM" id="SignalP"/>
    </source>
</evidence>
<dbReference type="RefSeq" id="WP_083039051.1">
    <property type="nucleotide sequence ID" value="NZ_CP020557.1"/>
</dbReference>
<feature type="chain" id="PRO_5012753189" description="Toxin-like protein" evidence="1">
    <location>
        <begin position="25"/>
        <end position="164"/>
    </location>
</feature>
<protein>
    <recommendedName>
        <fullName evidence="4">Toxin-like protein</fullName>
    </recommendedName>
</protein>
<dbReference type="EMBL" id="CP020557">
    <property type="protein sequence ID" value="ARF67365.1"/>
    <property type="molecule type" value="Genomic_DNA"/>
</dbReference>
<accession>A0A1V0UQ00</accession>
<evidence type="ECO:0000313" key="3">
    <source>
        <dbReference type="Proteomes" id="UP000192727"/>
    </source>
</evidence>
<evidence type="ECO:0000313" key="2">
    <source>
        <dbReference type="EMBL" id="ARF67365.1"/>
    </source>
</evidence>
<feature type="signal peptide" evidence="1">
    <location>
        <begin position="1"/>
        <end position="24"/>
    </location>
</feature>
<proteinExistence type="predicted"/>
<name>A0A1V0UQ00_9BACL</name>